<evidence type="ECO:0000313" key="1">
    <source>
        <dbReference type="EMBL" id="QJA45569.1"/>
    </source>
</evidence>
<proteinExistence type="predicted"/>
<accession>A0A6H1ZDN0</accession>
<organism evidence="1">
    <name type="scientific">viral metagenome</name>
    <dbReference type="NCBI Taxonomy" id="1070528"/>
    <lineage>
        <taxon>unclassified sequences</taxon>
        <taxon>metagenomes</taxon>
        <taxon>organismal metagenomes</taxon>
    </lineage>
</organism>
<dbReference type="EMBL" id="MT143992">
    <property type="protein sequence ID" value="QJA45569.1"/>
    <property type="molecule type" value="Genomic_DNA"/>
</dbReference>
<protein>
    <submittedName>
        <fullName evidence="1">Uncharacterized protein</fullName>
    </submittedName>
</protein>
<reference evidence="1" key="1">
    <citation type="submission" date="2020-03" db="EMBL/GenBank/DDBJ databases">
        <title>The deep terrestrial virosphere.</title>
        <authorList>
            <person name="Holmfeldt K."/>
            <person name="Nilsson E."/>
            <person name="Simone D."/>
            <person name="Lopez-Fernandez M."/>
            <person name="Wu X."/>
            <person name="de Brujin I."/>
            <person name="Lundin D."/>
            <person name="Andersson A."/>
            <person name="Bertilsson S."/>
            <person name="Dopson M."/>
        </authorList>
    </citation>
    <scope>NUCLEOTIDE SEQUENCE</scope>
    <source>
        <strain evidence="1">TM448A00246</strain>
    </source>
</reference>
<gene>
    <name evidence="1" type="ORF">TM448A00246_0060</name>
</gene>
<dbReference type="AlphaFoldDB" id="A0A6H1ZDN0"/>
<name>A0A6H1ZDN0_9ZZZZ</name>
<sequence>MKKDLIDSKKELGVVVVTICFRDQHLDTLSLTLLEERKDMFVLGKTNIAIISDAETYYIFNNSVAYMKMKTIKDYSKPVKTETETDTVPPAMFEKYLYQDMI</sequence>